<keyword evidence="1" id="KW-1133">Transmembrane helix</keyword>
<evidence type="ECO:0000256" key="1">
    <source>
        <dbReference type="SAM" id="Phobius"/>
    </source>
</evidence>
<evidence type="ECO:0000313" key="3">
    <source>
        <dbReference type="Proteomes" id="UP001596170"/>
    </source>
</evidence>
<sequence>MSSLDKMWISFASMGFMMISMGLIYVSRNKINNRVLKFILATLAYILLIGGFLSMIYIVFSGPAGSS</sequence>
<dbReference type="Pfam" id="PF10966">
    <property type="entry name" value="DUF2768"/>
    <property type="match status" value="1"/>
</dbReference>
<organism evidence="2 3">
    <name type="scientific">Paenisporosarcina macmurdoensis</name>
    <dbReference type="NCBI Taxonomy" id="212659"/>
    <lineage>
        <taxon>Bacteria</taxon>
        <taxon>Bacillati</taxon>
        <taxon>Bacillota</taxon>
        <taxon>Bacilli</taxon>
        <taxon>Bacillales</taxon>
        <taxon>Caryophanaceae</taxon>
        <taxon>Paenisporosarcina</taxon>
    </lineage>
</organism>
<accession>A0ABW1L6I2</accession>
<reference evidence="3" key="1">
    <citation type="journal article" date="2019" name="Int. J. Syst. Evol. Microbiol.">
        <title>The Global Catalogue of Microorganisms (GCM) 10K type strain sequencing project: providing services to taxonomists for standard genome sequencing and annotation.</title>
        <authorList>
            <consortium name="The Broad Institute Genomics Platform"/>
            <consortium name="The Broad Institute Genome Sequencing Center for Infectious Disease"/>
            <person name="Wu L."/>
            <person name="Ma J."/>
        </authorList>
    </citation>
    <scope>NUCLEOTIDE SEQUENCE [LARGE SCALE GENOMIC DNA]</scope>
    <source>
        <strain evidence="3">CCUG 54527</strain>
    </source>
</reference>
<gene>
    <name evidence="2" type="ORF">ACFPYN_03485</name>
</gene>
<keyword evidence="1" id="KW-0812">Transmembrane</keyword>
<keyword evidence="3" id="KW-1185">Reference proteome</keyword>
<evidence type="ECO:0000313" key="2">
    <source>
        <dbReference type="EMBL" id="MFC6038512.1"/>
    </source>
</evidence>
<dbReference type="Proteomes" id="UP001596170">
    <property type="component" value="Unassembled WGS sequence"/>
</dbReference>
<proteinExistence type="predicted"/>
<dbReference type="InterPro" id="IPR020076">
    <property type="entry name" value="DUF2768"/>
</dbReference>
<keyword evidence="1" id="KW-0472">Membrane</keyword>
<name>A0ABW1L6I2_9BACL</name>
<protein>
    <submittedName>
        <fullName evidence="2">DUF2768 domain-containing protein</fullName>
    </submittedName>
</protein>
<dbReference type="EMBL" id="JBHSRI010000002">
    <property type="protein sequence ID" value="MFC6038512.1"/>
    <property type="molecule type" value="Genomic_DNA"/>
</dbReference>
<dbReference type="RefSeq" id="WP_377732534.1">
    <property type="nucleotide sequence ID" value="NZ_JBHSRI010000002.1"/>
</dbReference>
<feature type="transmembrane region" description="Helical" evidence="1">
    <location>
        <begin position="6"/>
        <end position="26"/>
    </location>
</feature>
<feature type="transmembrane region" description="Helical" evidence="1">
    <location>
        <begin position="38"/>
        <end position="60"/>
    </location>
</feature>
<comment type="caution">
    <text evidence="2">The sequence shown here is derived from an EMBL/GenBank/DDBJ whole genome shotgun (WGS) entry which is preliminary data.</text>
</comment>